<reference evidence="2 3" key="1">
    <citation type="submission" date="2019-07" db="EMBL/GenBank/DDBJ databases">
        <authorList>
            <person name="Park M."/>
        </authorList>
    </citation>
    <scope>NUCLEOTIDE SEQUENCE [LARGE SCALE GENOMIC DNA]</scope>
    <source>
        <strain evidence="2 3">KCTC32445</strain>
    </source>
</reference>
<dbReference type="EMBL" id="VKKU01000002">
    <property type="protein sequence ID" value="TSB02209.1"/>
    <property type="molecule type" value="Genomic_DNA"/>
</dbReference>
<dbReference type="InterPro" id="IPR018968">
    <property type="entry name" value="Phasin"/>
</dbReference>
<feature type="domain" description="Phasin" evidence="1">
    <location>
        <begin position="57"/>
        <end position="152"/>
    </location>
</feature>
<organism evidence="2 3">
    <name type="scientific">Sphingorhabdus contaminans</name>
    <dbReference type="NCBI Taxonomy" id="1343899"/>
    <lineage>
        <taxon>Bacteria</taxon>
        <taxon>Pseudomonadati</taxon>
        <taxon>Pseudomonadota</taxon>
        <taxon>Alphaproteobacteria</taxon>
        <taxon>Sphingomonadales</taxon>
        <taxon>Sphingomonadaceae</taxon>
        <taxon>Sphingorhabdus</taxon>
    </lineage>
</organism>
<evidence type="ECO:0000313" key="3">
    <source>
        <dbReference type="Proteomes" id="UP000320160"/>
    </source>
</evidence>
<accession>A0A553WBY8</accession>
<dbReference type="Pfam" id="PF09361">
    <property type="entry name" value="Phasin_2"/>
    <property type="match status" value="1"/>
</dbReference>
<dbReference type="RefSeq" id="WP_143777427.1">
    <property type="nucleotide sequence ID" value="NZ_VKKU01000002.1"/>
</dbReference>
<dbReference type="OrthoDB" id="8479795at2"/>
<comment type="caution">
    <text evidence="2">The sequence shown here is derived from an EMBL/GenBank/DDBJ whole genome shotgun (WGS) entry which is preliminary data.</text>
</comment>
<sequence>MSNVTKEKNGSAASSPAALMTAQTEQAIKMAKASFEQIATRSREALEQNIKTIGVVTEMTRGNVDALLESSRAAAGGMQTIAQEVADYSKQAFERTTTAGRTMALARTAPELIQLQSEFARTEFSNSIAEYSKLSQTMFETMAAIFEPLQKQAITAAQIKDLLKE</sequence>
<protein>
    <submittedName>
        <fullName evidence="2">Phasin family protein</fullName>
    </submittedName>
</protein>
<name>A0A553WBY8_9SPHN</name>
<dbReference type="AlphaFoldDB" id="A0A553WBY8"/>
<evidence type="ECO:0000259" key="1">
    <source>
        <dbReference type="Pfam" id="PF09361"/>
    </source>
</evidence>
<dbReference type="Proteomes" id="UP000320160">
    <property type="component" value="Unassembled WGS sequence"/>
</dbReference>
<evidence type="ECO:0000313" key="2">
    <source>
        <dbReference type="EMBL" id="TSB02209.1"/>
    </source>
</evidence>
<keyword evidence="3" id="KW-1185">Reference proteome</keyword>
<proteinExistence type="predicted"/>
<gene>
    <name evidence="2" type="ORF">FOM92_13955</name>
</gene>